<sequence>MKLREGRRRTDEEWLETGALKVSLLTTVKYYDDDDNDGNDDNDDGQDDEDDDDDNDDHDDVCRNSFAFFSITLPIISKCIAYNHYLNNSTYV</sequence>
<protein>
    <submittedName>
        <fullName evidence="2">Uncharacterized protein</fullName>
    </submittedName>
</protein>
<dbReference type="EMBL" id="JADYXP020000004">
    <property type="protein sequence ID" value="KAL0125283.1"/>
    <property type="molecule type" value="Genomic_DNA"/>
</dbReference>
<dbReference type="Proteomes" id="UP001430953">
    <property type="component" value="Unassembled WGS sequence"/>
</dbReference>
<name>A0AAW2GCM1_9HYME</name>
<comment type="caution">
    <text evidence="2">The sequence shown here is derived from an EMBL/GenBank/DDBJ whole genome shotgun (WGS) entry which is preliminary data.</text>
</comment>
<reference evidence="2 3" key="1">
    <citation type="submission" date="2023-03" db="EMBL/GenBank/DDBJ databases">
        <title>High recombination rates correlate with genetic variation in Cardiocondyla obscurior ants.</title>
        <authorList>
            <person name="Errbii M."/>
        </authorList>
    </citation>
    <scope>NUCLEOTIDE SEQUENCE [LARGE SCALE GENOMIC DNA]</scope>
    <source>
        <strain evidence="2">Alpha-2009</strain>
        <tissue evidence="2">Whole body</tissue>
    </source>
</reference>
<proteinExistence type="predicted"/>
<organism evidence="2 3">
    <name type="scientific">Cardiocondyla obscurior</name>
    <dbReference type="NCBI Taxonomy" id="286306"/>
    <lineage>
        <taxon>Eukaryota</taxon>
        <taxon>Metazoa</taxon>
        <taxon>Ecdysozoa</taxon>
        <taxon>Arthropoda</taxon>
        <taxon>Hexapoda</taxon>
        <taxon>Insecta</taxon>
        <taxon>Pterygota</taxon>
        <taxon>Neoptera</taxon>
        <taxon>Endopterygota</taxon>
        <taxon>Hymenoptera</taxon>
        <taxon>Apocrita</taxon>
        <taxon>Aculeata</taxon>
        <taxon>Formicoidea</taxon>
        <taxon>Formicidae</taxon>
        <taxon>Myrmicinae</taxon>
        <taxon>Cardiocondyla</taxon>
    </lineage>
</organism>
<evidence type="ECO:0000256" key="1">
    <source>
        <dbReference type="SAM" id="MobiDB-lite"/>
    </source>
</evidence>
<keyword evidence="3" id="KW-1185">Reference proteome</keyword>
<gene>
    <name evidence="2" type="ORF">PUN28_004426</name>
</gene>
<evidence type="ECO:0000313" key="3">
    <source>
        <dbReference type="Proteomes" id="UP001430953"/>
    </source>
</evidence>
<evidence type="ECO:0000313" key="2">
    <source>
        <dbReference type="EMBL" id="KAL0125283.1"/>
    </source>
</evidence>
<feature type="region of interest" description="Disordered" evidence="1">
    <location>
        <begin position="31"/>
        <end position="58"/>
    </location>
</feature>
<feature type="compositionally biased region" description="Acidic residues" evidence="1">
    <location>
        <begin position="32"/>
        <end position="58"/>
    </location>
</feature>
<accession>A0AAW2GCM1</accession>
<dbReference type="AlphaFoldDB" id="A0AAW2GCM1"/>